<sequence>MEGLSSFSCFSNAFFGKVEAQRRFVLGSSLVLLYVGHVK</sequence>
<dbReference type="AlphaFoldDB" id="A0A0K2UDL2"/>
<evidence type="ECO:0000313" key="1">
    <source>
        <dbReference type="EMBL" id="CDW36145.1"/>
    </source>
</evidence>
<organism evidence="1">
    <name type="scientific">Lepeophtheirus salmonis</name>
    <name type="common">Salmon louse</name>
    <name type="synonym">Caligus salmonis</name>
    <dbReference type="NCBI Taxonomy" id="72036"/>
    <lineage>
        <taxon>Eukaryota</taxon>
        <taxon>Metazoa</taxon>
        <taxon>Ecdysozoa</taxon>
        <taxon>Arthropoda</taxon>
        <taxon>Crustacea</taxon>
        <taxon>Multicrustacea</taxon>
        <taxon>Hexanauplia</taxon>
        <taxon>Copepoda</taxon>
        <taxon>Siphonostomatoida</taxon>
        <taxon>Caligidae</taxon>
        <taxon>Lepeophtheirus</taxon>
    </lineage>
</organism>
<dbReference type="EMBL" id="HACA01018784">
    <property type="protein sequence ID" value="CDW36145.1"/>
    <property type="molecule type" value="Transcribed_RNA"/>
</dbReference>
<reference evidence="1" key="1">
    <citation type="submission" date="2014-05" db="EMBL/GenBank/DDBJ databases">
        <authorList>
            <person name="Chronopoulou M."/>
        </authorList>
    </citation>
    <scope>NUCLEOTIDE SEQUENCE</scope>
    <source>
        <tissue evidence="1">Whole organism</tissue>
    </source>
</reference>
<accession>A0A0K2UDL2</accession>
<protein>
    <submittedName>
        <fullName evidence="1">Uncharacterized protein</fullName>
    </submittedName>
</protein>
<name>A0A0K2UDL2_LEPSM</name>
<proteinExistence type="predicted"/>